<dbReference type="PROSITE" id="PS51299">
    <property type="entry name" value="HTH_APSES"/>
    <property type="match status" value="1"/>
</dbReference>
<dbReference type="Pfam" id="PF04383">
    <property type="entry name" value="KilA-N"/>
    <property type="match status" value="1"/>
</dbReference>
<dbReference type="Proteomes" id="UP000649328">
    <property type="component" value="Unassembled WGS sequence"/>
</dbReference>
<dbReference type="FunFam" id="3.10.260.10:FF:000004">
    <property type="entry name" value="Transcription factor MBP1"/>
    <property type="match status" value="1"/>
</dbReference>
<keyword evidence="9" id="KW-1185">Reference proteome</keyword>
<evidence type="ECO:0000313" key="8">
    <source>
        <dbReference type="EMBL" id="KAF8003577.1"/>
    </source>
</evidence>
<evidence type="ECO:0000259" key="7">
    <source>
        <dbReference type="PROSITE" id="PS51299"/>
    </source>
</evidence>
<dbReference type="Gene3D" id="3.10.260.10">
    <property type="entry name" value="Transcription regulator HTH, APSES-type DNA-binding domain"/>
    <property type="match status" value="1"/>
</dbReference>
<keyword evidence="3" id="KW-0238">DNA-binding</keyword>
<protein>
    <recommendedName>
        <fullName evidence="5">Transcription factor MBP1</fullName>
    </recommendedName>
</protein>
<dbReference type="GO" id="GO:0030907">
    <property type="term" value="C:MBF transcription complex"/>
    <property type="evidence" value="ECO:0007669"/>
    <property type="project" value="TreeGrafter"/>
</dbReference>
<comment type="function">
    <text evidence="4">Binds to MCB elements (Mlu I cell cycle box) found in the promoter of most DNA synthesis genes. Transcriptional activation by MBF has an important role in the transition from G1 to S phase. It may have a dual role in that it behaves as an activator of transcription at the G1-S boundary and as a repressor during other stages of the cell cycle.</text>
</comment>
<dbReference type="OrthoDB" id="6718656at2759"/>
<dbReference type="SUPFAM" id="SSF54616">
    <property type="entry name" value="DNA-binding domain of Mlu1-box binding protein MBP1"/>
    <property type="match status" value="1"/>
</dbReference>
<dbReference type="GO" id="GO:0001228">
    <property type="term" value="F:DNA-binding transcription activator activity, RNA polymerase II-specific"/>
    <property type="evidence" value="ECO:0007669"/>
    <property type="project" value="UniProtKB-ARBA"/>
</dbReference>
<dbReference type="PANTHER" id="PTHR43828:SF15">
    <property type="entry name" value="TRANSCRIPTION FACTOR MBP1"/>
    <property type="match status" value="1"/>
</dbReference>
<evidence type="ECO:0000256" key="6">
    <source>
        <dbReference type="SAM" id="MobiDB-lite"/>
    </source>
</evidence>
<keyword evidence="2" id="KW-0040">ANK repeat</keyword>
<evidence type="ECO:0000256" key="4">
    <source>
        <dbReference type="ARBA" id="ARBA00054211"/>
    </source>
</evidence>
<feature type="region of interest" description="Disordered" evidence="6">
    <location>
        <begin position="131"/>
        <end position="212"/>
    </location>
</feature>
<evidence type="ECO:0000256" key="3">
    <source>
        <dbReference type="ARBA" id="ARBA00023125"/>
    </source>
</evidence>
<dbReference type="InterPro" id="IPR036887">
    <property type="entry name" value="HTH_APSES_sf"/>
</dbReference>
<proteinExistence type="predicted"/>
<dbReference type="InterPro" id="IPR018004">
    <property type="entry name" value="KilA/APSES_HTH"/>
</dbReference>
<dbReference type="GO" id="GO:0033309">
    <property type="term" value="C:SBF transcription complex"/>
    <property type="evidence" value="ECO:0007669"/>
    <property type="project" value="TreeGrafter"/>
</dbReference>
<feature type="domain" description="HTH APSES-type" evidence="7">
    <location>
        <begin position="8"/>
        <end position="115"/>
    </location>
</feature>
<dbReference type="PANTHER" id="PTHR43828">
    <property type="entry name" value="ASPARAGINASE"/>
    <property type="match status" value="1"/>
</dbReference>
<dbReference type="AlphaFoldDB" id="A0A8H7GVS7"/>
<sequence length="676" mass="76576">MPEPLLQIYSATYSNVPVFEFVTPEGPIMRRKLDLWINATHILKIAKFPKARRTRVLEKDIQTGIHDKVQGGYGKYQGTYVPLDIGAELARNFGVYDILQPMFDFVYVEGTSETPPPAPKHNHALASNLARRQALKQKRPESENAGDVKRPKIDNGNTAGDDTDQNKPKRVALPARKRPLLAESRTVPLSAGPSLGTFSSSRPDLSFSGRLPPLLRQDTERDALLIMASNMNVRQADLEPESSDEQKPRKHDPFMAKELDDELMSGKELFGSRAFIMLQNLSQSRNYLQNRSPESASRLLSLNGSVTANHEDAEEVELSEYFTAILNFLMEDNSLSKPGAFIDFSLRNHVNFSVEDYLASHNYVLRLENDEGIVQSPNENGLVASESIFPVEHTQSFESQLHTSRMTMNLHNSTINTLTEKLSELSYSMDTELKKKDDKLFSLYKYFRVVGYERFKSQKAVLQLFNLDYLLEDVAKEFDSSVNGSQEDSGSTLIVLDASRDKVIQEEITRLVNDLTFQKITAEEKFLQILQRYTFTREKITAIRIKNLIKEFSPESGEGVSDYELAVRLNKQILRRKNLANELYYQESKVPLISGQKDDCKENEVSAEAAHKKLSELVLQEKPLTEEHLRISDYPSSDKLYKYCKLVALSCGMSMSEVESSINLLEQSITKNVNGV</sequence>
<evidence type="ECO:0000256" key="2">
    <source>
        <dbReference type="ARBA" id="ARBA00023043"/>
    </source>
</evidence>
<organism evidence="8 9">
    <name type="scientific">Metschnikowia pulcherrima</name>
    <dbReference type="NCBI Taxonomy" id="27326"/>
    <lineage>
        <taxon>Eukaryota</taxon>
        <taxon>Fungi</taxon>
        <taxon>Dikarya</taxon>
        <taxon>Ascomycota</taxon>
        <taxon>Saccharomycotina</taxon>
        <taxon>Pichiomycetes</taxon>
        <taxon>Metschnikowiaceae</taxon>
        <taxon>Metschnikowia</taxon>
    </lineage>
</organism>
<reference evidence="8" key="1">
    <citation type="submission" date="2020-10" db="EMBL/GenBank/DDBJ databases">
        <title>The Whole-Genome Sequence of Metschnikowia persimmonesis, a Novel Endophytic Yeast Species Isolated from Medicinal Plant Diospyros kaki Thumb.</title>
        <authorList>
            <person name="Rahmat E."/>
            <person name="Kang Y."/>
        </authorList>
    </citation>
    <scope>NUCLEOTIDE SEQUENCE</scope>
    <source>
        <strain evidence="8">KIOM G15050</strain>
    </source>
</reference>
<evidence type="ECO:0000256" key="5">
    <source>
        <dbReference type="ARBA" id="ARBA00073969"/>
    </source>
</evidence>
<dbReference type="GO" id="GO:0003677">
    <property type="term" value="F:DNA binding"/>
    <property type="evidence" value="ECO:0007669"/>
    <property type="project" value="UniProtKB-KW"/>
</dbReference>
<dbReference type="InterPro" id="IPR051642">
    <property type="entry name" value="SWI6-like"/>
</dbReference>
<dbReference type="SMART" id="SM01252">
    <property type="entry name" value="KilA-N"/>
    <property type="match status" value="1"/>
</dbReference>
<feature type="compositionally biased region" description="Basic and acidic residues" evidence="6">
    <location>
        <begin position="138"/>
        <end position="153"/>
    </location>
</feature>
<evidence type="ECO:0000256" key="1">
    <source>
        <dbReference type="ARBA" id="ARBA00022737"/>
    </source>
</evidence>
<evidence type="ECO:0000313" key="9">
    <source>
        <dbReference type="Proteomes" id="UP000649328"/>
    </source>
</evidence>
<gene>
    <name evidence="8" type="ORF">HF325_002822</name>
</gene>
<keyword evidence="1" id="KW-0677">Repeat</keyword>
<name>A0A8H7GVS7_9ASCO</name>
<dbReference type="EMBL" id="JACBPP010000003">
    <property type="protein sequence ID" value="KAF8003577.1"/>
    <property type="molecule type" value="Genomic_DNA"/>
</dbReference>
<dbReference type="InterPro" id="IPR003163">
    <property type="entry name" value="Tscrpt_reg_HTH_APSES-type"/>
</dbReference>
<accession>A0A8H7GVS7</accession>
<comment type="caution">
    <text evidence="8">The sequence shown here is derived from an EMBL/GenBank/DDBJ whole genome shotgun (WGS) entry which is preliminary data.</text>
</comment>